<evidence type="ECO:0000313" key="2">
    <source>
        <dbReference type="Proteomes" id="UP000721844"/>
    </source>
</evidence>
<organism evidence="1 2">
    <name type="scientific">Acidisoma cellulosilyticum</name>
    <dbReference type="NCBI Taxonomy" id="2802395"/>
    <lineage>
        <taxon>Bacteria</taxon>
        <taxon>Pseudomonadati</taxon>
        <taxon>Pseudomonadota</taxon>
        <taxon>Alphaproteobacteria</taxon>
        <taxon>Acetobacterales</taxon>
        <taxon>Acidocellaceae</taxon>
        <taxon>Acidisoma</taxon>
    </lineage>
</organism>
<keyword evidence="2" id="KW-1185">Reference proteome</keyword>
<dbReference type="RefSeq" id="WP_227307214.1">
    <property type="nucleotide sequence ID" value="NZ_JAESVA010000003.1"/>
</dbReference>
<dbReference type="InterPro" id="IPR038058">
    <property type="entry name" value="PhnH-like_sp"/>
</dbReference>
<proteinExistence type="predicted"/>
<gene>
    <name evidence="1" type="primary">phnH</name>
    <name evidence="1" type="ORF">ACELLULO517_09925</name>
</gene>
<dbReference type="GO" id="GO:0016829">
    <property type="term" value="F:lyase activity"/>
    <property type="evidence" value="ECO:0007669"/>
    <property type="project" value="UniProtKB-KW"/>
</dbReference>
<dbReference type="Proteomes" id="UP000721844">
    <property type="component" value="Unassembled WGS sequence"/>
</dbReference>
<dbReference type="Gene3D" id="3.40.50.11310">
    <property type="entry name" value="Bacterial phosphonate metabolism protein PhnH"/>
    <property type="match status" value="1"/>
</dbReference>
<dbReference type="NCBIfam" id="TIGR03292">
    <property type="entry name" value="PhnH_redo"/>
    <property type="match status" value="1"/>
</dbReference>
<protein>
    <submittedName>
        <fullName evidence="1">Phosphonate C-P lyase system protein PhnH</fullName>
    </submittedName>
</protein>
<dbReference type="InterPro" id="IPR008772">
    <property type="entry name" value="Phosphonate_metab_PhnH"/>
</dbReference>
<dbReference type="PIRSF" id="PIRSF020680">
    <property type="entry name" value="PhnH"/>
    <property type="match status" value="1"/>
</dbReference>
<evidence type="ECO:0000313" key="1">
    <source>
        <dbReference type="EMBL" id="MCB8880550.1"/>
    </source>
</evidence>
<dbReference type="EMBL" id="JAESVA010000003">
    <property type="protein sequence ID" value="MCB8880550.1"/>
    <property type="molecule type" value="Genomic_DNA"/>
</dbReference>
<sequence length="190" mass="20010">MTLEKPGFIDPVAEAQACFRLVLRTMSSPGQIVTLANPVAAPPLTPATAAVLLTLVDAEVSLWLDEPLADSWDWLAFHAGVVRATDIGSAAFLCTTRLPPLAEVFAGTDAAPETGATIILQVPSLEGGKKLTLYGPGLETPIVIAPQGLPADFVAQWEQNHRIFPRGIDLLLCAGSSFCALPRSVRIGEG</sequence>
<accession>A0A963Z2A1</accession>
<comment type="caution">
    <text evidence="1">The sequence shown here is derived from an EMBL/GenBank/DDBJ whole genome shotgun (WGS) entry which is preliminary data.</text>
</comment>
<keyword evidence="1" id="KW-0456">Lyase</keyword>
<dbReference type="AlphaFoldDB" id="A0A963Z2A1"/>
<name>A0A963Z2A1_9PROT</name>
<dbReference type="SUPFAM" id="SSF159709">
    <property type="entry name" value="PhnH-like"/>
    <property type="match status" value="1"/>
</dbReference>
<dbReference type="GO" id="GO:0019634">
    <property type="term" value="P:organic phosphonate metabolic process"/>
    <property type="evidence" value="ECO:0007669"/>
    <property type="project" value="InterPro"/>
</dbReference>
<dbReference type="Pfam" id="PF05845">
    <property type="entry name" value="PhnH"/>
    <property type="match status" value="1"/>
</dbReference>
<reference evidence="1 2" key="1">
    <citation type="journal article" date="2021" name="Microorganisms">
        <title>Acidisoma silvae sp. nov. and Acidisomacellulosilytica sp. nov., Two Acidophilic Bacteria Isolated from Decaying Wood, Hydrolyzing Cellulose and Producing Poly-3-hydroxybutyrate.</title>
        <authorList>
            <person name="Mieszkin S."/>
            <person name="Pouder E."/>
            <person name="Uroz S."/>
            <person name="Simon-Colin C."/>
            <person name="Alain K."/>
        </authorList>
    </citation>
    <scope>NUCLEOTIDE SEQUENCE [LARGE SCALE GENOMIC DNA]</scope>
    <source>
        <strain evidence="1 2">HW T5.17</strain>
    </source>
</reference>